<dbReference type="InterPro" id="IPR016181">
    <property type="entry name" value="Acyl_CoA_acyltransferase"/>
</dbReference>
<dbReference type="PANTHER" id="PTHR43792">
    <property type="entry name" value="GNAT FAMILY, PUTATIVE (AFU_ORTHOLOGUE AFUA_3G00765)-RELATED-RELATED"/>
    <property type="match status" value="1"/>
</dbReference>
<dbReference type="AlphaFoldDB" id="A0A9P4GP09"/>
<gene>
    <name evidence="2" type="ORF">K460DRAFT_80037</name>
</gene>
<dbReference type="SUPFAM" id="SSF55729">
    <property type="entry name" value="Acyl-CoA N-acyltransferases (Nat)"/>
    <property type="match status" value="1"/>
</dbReference>
<keyword evidence="3" id="KW-1185">Reference proteome</keyword>
<dbReference type="Pfam" id="PF13302">
    <property type="entry name" value="Acetyltransf_3"/>
    <property type="match status" value="1"/>
</dbReference>
<feature type="domain" description="N-acetyltransferase" evidence="1">
    <location>
        <begin position="49"/>
        <end position="208"/>
    </location>
</feature>
<protein>
    <submittedName>
        <fullName evidence="2">Acyl-CoA N-acyltransferase</fullName>
    </submittedName>
</protein>
<dbReference type="RefSeq" id="XP_040791272.1">
    <property type="nucleotide sequence ID" value="XM_040938699.1"/>
</dbReference>
<dbReference type="Proteomes" id="UP000800039">
    <property type="component" value="Unassembled WGS sequence"/>
</dbReference>
<dbReference type="PROSITE" id="PS51186">
    <property type="entry name" value="GNAT"/>
    <property type="match status" value="1"/>
</dbReference>
<dbReference type="GeneID" id="63855956"/>
<dbReference type="EMBL" id="ML976615">
    <property type="protein sequence ID" value="KAF1848709.1"/>
    <property type="molecule type" value="Genomic_DNA"/>
</dbReference>
<evidence type="ECO:0000313" key="3">
    <source>
        <dbReference type="Proteomes" id="UP000800039"/>
    </source>
</evidence>
<dbReference type="Gene3D" id="3.40.630.30">
    <property type="match status" value="1"/>
</dbReference>
<dbReference type="GO" id="GO:0016747">
    <property type="term" value="F:acyltransferase activity, transferring groups other than amino-acyl groups"/>
    <property type="evidence" value="ECO:0007669"/>
    <property type="project" value="InterPro"/>
</dbReference>
<evidence type="ECO:0000259" key="1">
    <source>
        <dbReference type="PROSITE" id="PS51186"/>
    </source>
</evidence>
<sequence>MLDFNFHLTTPRLYISYLDPSKEAHCEFMYALVNTPQMVKEYRGKRDPLQNREAGRKFIQDGVDKLERSGYGRYLISLKPNNIDEEGSEKAKYALPFSKGEQELVGIVTMQLDRFPGAPTIPDIGFGLFEKYQGRGYATEAAQGLMKYFEEERGQFVFSGYCSPDNEASKSVLRNLGFEERGVRSILGIFGEGEETALTALVWTKGVAEDESELKRWGL</sequence>
<dbReference type="InterPro" id="IPR000182">
    <property type="entry name" value="GNAT_dom"/>
</dbReference>
<name>A0A9P4GP09_9PLEO</name>
<dbReference type="InterPro" id="IPR051531">
    <property type="entry name" value="N-acetyltransferase"/>
</dbReference>
<accession>A0A9P4GP09</accession>
<dbReference type="PANTHER" id="PTHR43792:SF16">
    <property type="entry name" value="N-ACETYLTRANSFERASE DOMAIN-CONTAINING PROTEIN"/>
    <property type="match status" value="1"/>
</dbReference>
<proteinExistence type="predicted"/>
<organism evidence="2 3">
    <name type="scientific">Cucurbitaria berberidis CBS 394.84</name>
    <dbReference type="NCBI Taxonomy" id="1168544"/>
    <lineage>
        <taxon>Eukaryota</taxon>
        <taxon>Fungi</taxon>
        <taxon>Dikarya</taxon>
        <taxon>Ascomycota</taxon>
        <taxon>Pezizomycotina</taxon>
        <taxon>Dothideomycetes</taxon>
        <taxon>Pleosporomycetidae</taxon>
        <taxon>Pleosporales</taxon>
        <taxon>Pleosporineae</taxon>
        <taxon>Cucurbitariaceae</taxon>
        <taxon>Cucurbitaria</taxon>
    </lineage>
</organism>
<comment type="caution">
    <text evidence="2">The sequence shown here is derived from an EMBL/GenBank/DDBJ whole genome shotgun (WGS) entry which is preliminary data.</text>
</comment>
<reference evidence="2" key="1">
    <citation type="submission" date="2020-01" db="EMBL/GenBank/DDBJ databases">
        <authorList>
            <consortium name="DOE Joint Genome Institute"/>
            <person name="Haridas S."/>
            <person name="Albert R."/>
            <person name="Binder M."/>
            <person name="Bloem J."/>
            <person name="Labutti K."/>
            <person name="Salamov A."/>
            <person name="Andreopoulos B."/>
            <person name="Baker S.E."/>
            <person name="Barry K."/>
            <person name="Bills G."/>
            <person name="Bluhm B.H."/>
            <person name="Cannon C."/>
            <person name="Castanera R."/>
            <person name="Culley D.E."/>
            <person name="Daum C."/>
            <person name="Ezra D."/>
            <person name="Gonzalez J.B."/>
            <person name="Henrissat B."/>
            <person name="Kuo A."/>
            <person name="Liang C."/>
            <person name="Lipzen A."/>
            <person name="Lutzoni F."/>
            <person name="Magnuson J."/>
            <person name="Mondo S."/>
            <person name="Nolan M."/>
            <person name="Ohm R."/>
            <person name="Pangilinan J."/>
            <person name="Park H.-J."/>
            <person name="Ramirez L."/>
            <person name="Alfaro M."/>
            <person name="Sun H."/>
            <person name="Tritt A."/>
            <person name="Yoshinaga Y."/>
            <person name="Zwiers L.-H."/>
            <person name="Turgeon B.G."/>
            <person name="Goodwin S.B."/>
            <person name="Spatafora J.W."/>
            <person name="Crous P.W."/>
            <person name="Grigoriev I.V."/>
        </authorList>
    </citation>
    <scope>NUCLEOTIDE SEQUENCE</scope>
    <source>
        <strain evidence="2">CBS 394.84</strain>
    </source>
</reference>
<evidence type="ECO:0000313" key="2">
    <source>
        <dbReference type="EMBL" id="KAF1848709.1"/>
    </source>
</evidence>
<dbReference type="OrthoDB" id="630895at2759"/>